<keyword evidence="2" id="KW-0548">Nucleotidyltransferase</keyword>
<dbReference type="GO" id="GO:0003676">
    <property type="term" value="F:nucleic acid binding"/>
    <property type="evidence" value="ECO:0007669"/>
    <property type="project" value="InterPro"/>
</dbReference>
<evidence type="ECO:0008006" key="12">
    <source>
        <dbReference type="Google" id="ProtNLM"/>
    </source>
</evidence>
<evidence type="ECO:0000313" key="11">
    <source>
        <dbReference type="Proteomes" id="UP001454036"/>
    </source>
</evidence>
<keyword evidence="11" id="KW-1185">Reference proteome</keyword>
<evidence type="ECO:0000256" key="7">
    <source>
        <dbReference type="SAM" id="MobiDB-lite"/>
    </source>
</evidence>
<accession>A0AAV3PSZ8</accession>
<dbReference type="Pfam" id="PF13456">
    <property type="entry name" value="RVT_3"/>
    <property type="match status" value="1"/>
</dbReference>
<keyword evidence="4" id="KW-0255">Endonuclease</keyword>
<evidence type="ECO:0000256" key="1">
    <source>
        <dbReference type="ARBA" id="ARBA00022679"/>
    </source>
</evidence>
<feature type="domain" description="RNase H type-1" evidence="8">
    <location>
        <begin position="103"/>
        <end position="217"/>
    </location>
</feature>
<keyword evidence="5" id="KW-0378">Hydrolase</keyword>
<dbReference type="InterPro" id="IPR036397">
    <property type="entry name" value="RNaseH_sf"/>
</dbReference>
<keyword evidence="6" id="KW-0695">RNA-directed DNA polymerase</keyword>
<sequence length="333" mass="37727">MSVGVGHMCDVAELEKLVYYLGNSVLVREVEGTQNPICYVSHVLHGLEESYPLIDKFVLAVVMTARKVKAYFEAQPIKVLADQPVKRVLSNPSMSGEADYRANNEKGSGAGILIKEPKGEVFEYALCFSFKATNSESEYKAIVTGREIASALKIKRLLVQGDSKLVIDQIRGDCGVKNEKLSRYHTKALSLLPGFDYIMFEHIPWGENEHADHLSRLAATYFEDIPEGVHVEVRDNLIHLELYIRPVLEEVEDWRSPIARYLVQGDLPGDKLEVRRVVNRSFKFRILQDELYKQSHMGPLLFCVSKMKDRPNTLRGPRGSRMRSPYRRASVGS</sequence>
<dbReference type="InterPro" id="IPR043502">
    <property type="entry name" value="DNA/RNA_pol_sf"/>
</dbReference>
<dbReference type="PANTHER" id="PTHR48475">
    <property type="entry name" value="RIBONUCLEASE H"/>
    <property type="match status" value="1"/>
</dbReference>
<evidence type="ECO:0000259" key="8">
    <source>
        <dbReference type="Pfam" id="PF13456"/>
    </source>
</evidence>
<feature type="region of interest" description="Disordered" evidence="7">
    <location>
        <begin position="311"/>
        <end position="333"/>
    </location>
</feature>
<dbReference type="InterPro" id="IPR041373">
    <property type="entry name" value="RT_RNaseH"/>
</dbReference>
<gene>
    <name evidence="10" type="ORF">LIER_37834</name>
</gene>
<dbReference type="InterPro" id="IPR002156">
    <property type="entry name" value="RNaseH_domain"/>
</dbReference>
<dbReference type="PANTHER" id="PTHR48475:SF1">
    <property type="entry name" value="RNASE H TYPE-1 DOMAIN-CONTAINING PROTEIN"/>
    <property type="match status" value="1"/>
</dbReference>
<name>A0AAV3PSZ8_LITER</name>
<dbReference type="SUPFAM" id="SSF53098">
    <property type="entry name" value="Ribonuclease H-like"/>
    <property type="match status" value="1"/>
</dbReference>
<proteinExistence type="predicted"/>
<evidence type="ECO:0000256" key="6">
    <source>
        <dbReference type="ARBA" id="ARBA00022918"/>
    </source>
</evidence>
<evidence type="ECO:0000256" key="5">
    <source>
        <dbReference type="ARBA" id="ARBA00022801"/>
    </source>
</evidence>
<dbReference type="Pfam" id="PF17917">
    <property type="entry name" value="RT_RNaseH"/>
    <property type="match status" value="1"/>
</dbReference>
<keyword evidence="1" id="KW-0808">Transferase</keyword>
<evidence type="ECO:0000256" key="4">
    <source>
        <dbReference type="ARBA" id="ARBA00022759"/>
    </source>
</evidence>
<dbReference type="SUPFAM" id="SSF56672">
    <property type="entry name" value="DNA/RNA polymerases"/>
    <property type="match status" value="1"/>
</dbReference>
<dbReference type="AlphaFoldDB" id="A0AAV3PSZ8"/>
<reference evidence="10 11" key="1">
    <citation type="submission" date="2024-01" db="EMBL/GenBank/DDBJ databases">
        <title>The complete chloroplast genome sequence of Lithospermum erythrorhizon: insights into the phylogenetic relationship among Boraginaceae species and the maternal lineages of purple gromwells.</title>
        <authorList>
            <person name="Okada T."/>
            <person name="Watanabe K."/>
        </authorList>
    </citation>
    <scope>NUCLEOTIDE SEQUENCE [LARGE SCALE GENOMIC DNA]</scope>
</reference>
<evidence type="ECO:0000259" key="9">
    <source>
        <dbReference type="Pfam" id="PF17917"/>
    </source>
</evidence>
<evidence type="ECO:0000256" key="2">
    <source>
        <dbReference type="ARBA" id="ARBA00022695"/>
    </source>
</evidence>
<protein>
    <recommendedName>
        <fullName evidence="12">RNase H type-1 domain-containing protein</fullName>
    </recommendedName>
</protein>
<dbReference type="GO" id="GO:0004523">
    <property type="term" value="F:RNA-DNA hybrid ribonuclease activity"/>
    <property type="evidence" value="ECO:0007669"/>
    <property type="project" value="InterPro"/>
</dbReference>
<feature type="domain" description="Reverse transcriptase RNase H-like" evidence="9">
    <location>
        <begin position="25"/>
        <end position="90"/>
    </location>
</feature>
<dbReference type="InterPro" id="IPR012337">
    <property type="entry name" value="RNaseH-like_sf"/>
</dbReference>
<comment type="caution">
    <text evidence="10">The sequence shown here is derived from an EMBL/GenBank/DDBJ whole genome shotgun (WGS) entry which is preliminary data.</text>
</comment>
<evidence type="ECO:0000256" key="3">
    <source>
        <dbReference type="ARBA" id="ARBA00022722"/>
    </source>
</evidence>
<evidence type="ECO:0000313" key="10">
    <source>
        <dbReference type="EMBL" id="GAA0154246.1"/>
    </source>
</evidence>
<dbReference type="Gene3D" id="3.30.420.10">
    <property type="entry name" value="Ribonuclease H-like superfamily/Ribonuclease H"/>
    <property type="match status" value="1"/>
</dbReference>
<keyword evidence="3" id="KW-0540">Nuclease</keyword>
<dbReference type="CDD" id="cd09279">
    <property type="entry name" value="RNase_HI_like"/>
    <property type="match status" value="1"/>
</dbReference>
<dbReference type="Proteomes" id="UP001454036">
    <property type="component" value="Unassembled WGS sequence"/>
</dbReference>
<dbReference type="GO" id="GO:0003964">
    <property type="term" value="F:RNA-directed DNA polymerase activity"/>
    <property type="evidence" value="ECO:0007669"/>
    <property type="project" value="UniProtKB-KW"/>
</dbReference>
<dbReference type="EMBL" id="BAABME010018558">
    <property type="protein sequence ID" value="GAA0154246.1"/>
    <property type="molecule type" value="Genomic_DNA"/>
</dbReference>
<organism evidence="10 11">
    <name type="scientific">Lithospermum erythrorhizon</name>
    <name type="common">Purple gromwell</name>
    <name type="synonym">Lithospermum officinale var. erythrorhizon</name>
    <dbReference type="NCBI Taxonomy" id="34254"/>
    <lineage>
        <taxon>Eukaryota</taxon>
        <taxon>Viridiplantae</taxon>
        <taxon>Streptophyta</taxon>
        <taxon>Embryophyta</taxon>
        <taxon>Tracheophyta</taxon>
        <taxon>Spermatophyta</taxon>
        <taxon>Magnoliopsida</taxon>
        <taxon>eudicotyledons</taxon>
        <taxon>Gunneridae</taxon>
        <taxon>Pentapetalae</taxon>
        <taxon>asterids</taxon>
        <taxon>lamiids</taxon>
        <taxon>Boraginales</taxon>
        <taxon>Boraginaceae</taxon>
        <taxon>Boraginoideae</taxon>
        <taxon>Lithospermeae</taxon>
        <taxon>Lithospermum</taxon>
    </lineage>
</organism>